<keyword evidence="1" id="KW-0732">Signal</keyword>
<feature type="non-terminal residue" evidence="3">
    <location>
        <position position="1"/>
    </location>
</feature>
<keyword evidence="4" id="KW-1185">Reference proteome</keyword>
<dbReference type="NCBIfam" id="TIGR04183">
    <property type="entry name" value="Por_Secre_tail"/>
    <property type="match status" value="1"/>
</dbReference>
<evidence type="ECO:0000313" key="4">
    <source>
        <dbReference type="Proteomes" id="UP000471501"/>
    </source>
</evidence>
<dbReference type="Proteomes" id="UP000471501">
    <property type="component" value="Unassembled WGS sequence"/>
</dbReference>
<protein>
    <submittedName>
        <fullName evidence="3">T9SS type A sorting domain-containing protein</fullName>
    </submittedName>
</protein>
<accession>A0A6I4P0L1</accession>
<dbReference type="InterPro" id="IPR026444">
    <property type="entry name" value="Secre_tail"/>
</dbReference>
<name>A0A6I4P0L1_9FLAO</name>
<comment type="caution">
    <text evidence="3">The sequence shown here is derived from an EMBL/GenBank/DDBJ whole genome shotgun (WGS) entry which is preliminary data.</text>
</comment>
<feature type="domain" description="Secretion system C-terminal sorting" evidence="2">
    <location>
        <begin position="359"/>
        <end position="428"/>
    </location>
</feature>
<dbReference type="Pfam" id="PF18962">
    <property type="entry name" value="Por_Secre_tail"/>
    <property type="match status" value="1"/>
</dbReference>
<evidence type="ECO:0000256" key="1">
    <source>
        <dbReference type="ARBA" id="ARBA00022729"/>
    </source>
</evidence>
<dbReference type="GO" id="GO:0005509">
    <property type="term" value="F:calcium ion binding"/>
    <property type="evidence" value="ECO:0007669"/>
    <property type="project" value="InterPro"/>
</dbReference>
<proteinExistence type="predicted"/>
<reference evidence="3 4" key="1">
    <citation type="submission" date="2019-12" db="EMBL/GenBank/DDBJ databases">
        <authorList>
            <person name="Kim Y.S."/>
        </authorList>
    </citation>
    <scope>NUCLEOTIDE SEQUENCE [LARGE SCALE GENOMIC DNA]</scope>
    <source>
        <strain evidence="3 4">GA093</strain>
    </source>
</reference>
<evidence type="ECO:0000259" key="2">
    <source>
        <dbReference type="Pfam" id="PF18962"/>
    </source>
</evidence>
<dbReference type="RefSeq" id="WP_160376573.1">
    <property type="nucleotide sequence ID" value="NZ_WSTB01000017.1"/>
</dbReference>
<sequence>GTPVLSKTTLTNVCPLVTVNLADAITETLPAGTQLRWFTSSTNTATPLSGTTTVGAGSYYARYFNGTTGLYSAASVAVTVTIVFCEGDCDNDKVLNSIDLDDDNDGIQDINEGIGIDTDEDGIPNTCDLDSDNDGCFDALEGSLPFSVTQLNADGTIKGSIRANGTPIASGVNGQTSLSAYNENVNGCLKPDLKIDIVVDPVEKTKMTFNFRVEVKELNGVDVTVPVKVELDKSNLYNVGFNESLTILDNLAINNPEWIIDNSLTNRISFTYRGNSGVFLGGATNVLGFSIDRINILDETFLQAAVVATGVRETSTVNNTDRESLPMIVRTEGLKKVNLTSAVVNQKTTGVSSVSSITLFPNPVVSEFTVESSSGLKSVRVMNASGVVLLNLGGLSASSQLINVSNLSTGIYIVEITKSDGSTEIKKILKK</sequence>
<dbReference type="SUPFAM" id="SSF103647">
    <property type="entry name" value="TSP type-3 repeat"/>
    <property type="match status" value="1"/>
</dbReference>
<dbReference type="InterPro" id="IPR028974">
    <property type="entry name" value="TSP_type-3_rpt"/>
</dbReference>
<organism evidence="3 4">
    <name type="scientific">Flavobacterium hydrocarbonoxydans</name>
    <dbReference type="NCBI Taxonomy" id="2683249"/>
    <lineage>
        <taxon>Bacteria</taxon>
        <taxon>Pseudomonadati</taxon>
        <taxon>Bacteroidota</taxon>
        <taxon>Flavobacteriia</taxon>
        <taxon>Flavobacteriales</taxon>
        <taxon>Flavobacteriaceae</taxon>
        <taxon>Flavobacterium</taxon>
    </lineage>
</organism>
<dbReference type="EMBL" id="WSTB01000017">
    <property type="protein sequence ID" value="MWB96684.1"/>
    <property type="molecule type" value="Genomic_DNA"/>
</dbReference>
<gene>
    <name evidence="3" type="ORF">GON26_20160</name>
</gene>
<dbReference type="AlphaFoldDB" id="A0A6I4P0L1"/>
<evidence type="ECO:0000313" key="3">
    <source>
        <dbReference type="EMBL" id="MWB96684.1"/>
    </source>
</evidence>